<dbReference type="SUPFAM" id="SSF55785">
    <property type="entry name" value="PYP-like sensor domain (PAS domain)"/>
    <property type="match status" value="1"/>
</dbReference>
<dbReference type="RefSeq" id="WP_081810264.1">
    <property type="nucleotide sequence ID" value="NZ_JMIY01000006.1"/>
</dbReference>
<evidence type="ECO:0000313" key="8">
    <source>
        <dbReference type="EMBL" id="KCZ71307.1"/>
    </source>
</evidence>
<dbReference type="FunFam" id="3.30.565.10:FF:000006">
    <property type="entry name" value="Sensor histidine kinase WalK"/>
    <property type="match status" value="1"/>
</dbReference>
<dbReference type="GO" id="GO:0000155">
    <property type="term" value="F:phosphorelay sensor kinase activity"/>
    <property type="evidence" value="ECO:0007669"/>
    <property type="project" value="InterPro"/>
</dbReference>
<dbReference type="PRINTS" id="PR00344">
    <property type="entry name" value="BCTRLSENSOR"/>
</dbReference>
<dbReference type="Gene3D" id="3.30.565.10">
    <property type="entry name" value="Histidine kinase-like ATPase, C-terminal domain"/>
    <property type="match status" value="1"/>
</dbReference>
<dbReference type="CDD" id="cd00130">
    <property type="entry name" value="PAS"/>
    <property type="match status" value="1"/>
</dbReference>
<dbReference type="Proteomes" id="UP000027153">
    <property type="component" value="Unassembled WGS sequence"/>
</dbReference>
<sequence>MKLLLKRSEIKHEKMAERKLEMEPTFLQSIIDGINEPIMVIGIDYQVKLMNRAACEFSGCSRASGSLCYQISHHRNTPCNGAEHSCPLEQVRKSGLPVTVVHEHYQSNGERYFVEIIASPLWGTDGTLQGIVESMRDITERKRAEEELARRTAELARSNAELEQFAYVVSHDLQEPLRMVSSFTLLLEKRYRGKLDRSADEFITYIVDGATRMQRMIEDLLAYSRVGTRGKPFETINCEAIFDQAMANLKVAIEQSGAVVTHDPLPVIMADITQMVGLFQNLVSNAIKFRREEQEPPRIHISAKMGENEWVFLVQDNGIGIAPESFGHLFQLFQRLHPDEYPGTGIGLATCKRIVERHGGRIWVESEEGKGSTFYFTIQVRNPAIPEA</sequence>
<dbReference type="InterPro" id="IPR035965">
    <property type="entry name" value="PAS-like_dom_sf"/>
</dbReference>
<accession>A0A062V1R1</accession>
<dbReference type="EMBL" id="JMIY01000006">
    <property type="protein sequence ID" value="KCZ71307.1"/>
    <property type="molecule type" value="Genomic_DNA"/>
</dbReference>
<dbReference type="InterPro" id="IPR003594">
    <property type="entry name" value="HATPase_dom"/>
</dbReference>
<dbReference type="Gene3D" id="1.10.287.130">
    <property type="match status" value="1"/>
</dbReference>
<keyword evidence="9" id="KW-1185">Reference proteome</keyword>
<dbReference type="PROSITE" id="PS50109">
    <property type="entry name" value="HIS_KIN"/>
    <property type="match status" value="1"/>
</dbReference>
<comment type="catalytic activity">
    <reaction evidence="1">
        <text>ATP + protein L-histidine = ADP + protein N-phospho-L-histidine.</text>
        <dbReference type="EC" id="2.7.13.3"/>
    </reaction>
</comment>
<dbReference type="InterPro" id="IPR036890">
    <property type="entry name" value="HATPase_C_sf"/>
</dbReference>
<dbReference type="InterPro" id="IPR000014">
    <property type="entry name" value="PAS"/>
</dbReference>
<comment type="caution">
    <text evidence="8">The sequence shown here is derived from an EMBL/GenBank/DDBJ whole genome shotgun (WGS) entry which is preliminary data.</text>
</comment>
<evidence type="ECO:0000256" key="2">
    <source>
        <dbReference type="ARBA" id="ARBA00012438"/>
    </source>
</evidence>
<dbReference type="Pfam" id="PF02518">
    <property type="entry name" value="HATPase_c"/>
    <property type="match status" value="1"/>
</dbReference>
<evidence type="ECO:0000259" key="7">
    <source>
        <dbReference type="PROSITE" id="PS50113"/>
    </source>
</evidence>
<dbReference type="NCBIfam" id="TIGR00229">
    <property type="entry name" value="sensory_box"/>
    <property type="match status" value="1"/>
</dbReference>
<dbReference type="InterPro" id="IPR003661">
    <property type="entry name" value="HisK_dim/P_dom"/>
</dbReference>
<reference evidence="8 9" key="1">
    <citation type="journal article" date="2013" name="Nature">
        <title>Anaerobic oxidation of methane coupled to nitrate reduction in a novel archaeal lineage.</title>
        <authorList>
            <person name="Haroon M.F."/>
            <person name="Hu S."/>
            <person name="Shi Y."/>
            <person name="Imelfort M."/>
            <person name="Keller J."/>
            <person name="Hugenholtz P."/>
            <person name="Yuan Z."/>
            <person name="Tyson G.W."/>
        </authorList>
    </citation>
    <scope>NUCLEOTIDE SEQUENCE [LARGE SCALE GENOMIC DNA]</scope>
    <source>
        <strain evidence="8 9">ANME-2d</strain>
    </source>
</reference>
<dbReference type="Pfam" id="PF00512">
    <property type="entry name" value="HisKA"/>
    <property type="match status" value="1"/>
</dbReference>
<protein>
    <recommendedName>
        <fullName evidence="2">histidine kinase</fullName>
        <ecNumber evidence="2">2.7.13.3</ecNumber>
    </recommendedName>
</protein>
<dbReference type="PANTHER" id="PTHR43304:SF1">
    <property type="entry name" value="PAC DOMAIN-CONTAINING PROTEIN"/>
    <property type="match status" value="1"/>
</dbReference>
<dbReference type="AlphaFoldDB" id="A0A062V1R1"/>
<evidence type="ECO:0000313" key="9">
    <source>
        <dbReference type="Proteomes" id="UP000027153"/>
    </source>
</evidence>
<dbReference type="CDD" id="cd00082">
    <property type="entry name" value="HisKA"/>
    <property type="match status" value="1"/>
</dbReference>
<dbReference type="InterPro" id="IPR013656">
    <property type="entry name" value="PAS_4"/>
</dbReference>
<dbReference type="SUPFAM" id="SSF55874">
    <property type="entry name" value="ATPase domain of HSP90 chaperone/DNA topoisomerase II/histidine kinase"/>
    <property type="match status" value="1"/>
</dbReference>
<dbReference type="Gene3D" id="3.30.450.20">
    <property type="entry name" value="PAS domain"/>
    <property type="match status" value="1"/>
</dbReference>
<dbReference type="PANTHER" id="PTHR43304">
    <property type="entry name" value="PHYTOCHROME-LIKE PROTEIN CPH1"/>
    <property type="match status" value="1"/>
</dbReference>
<evidence type="ECO:0000256" key="3">
    <source>
        <dbReference type="ARBA" id="ARBA00022553"/>
    </source>
</evidence>
<evidence type="ECO:0000256" key="5">
    <source>
        <dbReference type="ARBA" id="ARBA00022777"/>
    </source>
</evidence>
<proteinExistence type="predicted"/>
<dbReference type="InterPro" id="IPR005467">
    <property type="entry name" value="His_kinase_dom"/>
</dbReference>
<dbReference type="SMART" id="SM00388">
    <property type="entry name" value="HisKA"/>
    <property type="match status" value="1"/>
</dbReference>
<evidence type="ECO:0000259" key="6">
    <source>
        <dbReference type="PROSITE" id="PS50109"/>
    </source>
</evidence>
<evidence type="ECO:0000256" key="1">
    <source>
        <dbReference type="ARBA" id="ARBA00000085"/>
    </source>
</evidence>
<dbReference type="OrthoDB" id="342253at2157"/>
<organism evidence="8 9">
    <name type="scientific">Candidatus Methanoperedens nitratireducens</name>
    <dbReference type="NCBI Taxonomy" id="1392998"/>
    <lineage>
        <taxon>Archaea</taxon>
        <taxon>Methanobacteriati</taxon>
        <taxon>Methanobacteriota</taxon>
        <taxon>Stenosarchaea group</taxon>
        <taxon>Methanomicrobia</taxon>
        <taxon>Methanosarcinales</taxon>
        <taxon>ANME-2 cluster</taxon>
        <taxon>Candidatus Methanoperedentaceae</taxon>
        <taxon>Candidatus Methanoperedens</taxon>
    </lineage>
</organism>
<feature type="domain" description="PAC" evidence="7">
    <location>
        <begin position="94"/>
        <end position="150"/>
    </location>
</feature>
<dbReference type="SUPFAM" id="SSF47384">
    <property type="entry name" value="Homodimeric domain of signal transducing histidine kinase"/>
    <property type="match status" value="1"/>
</dbReference>
<dbReference type="Pfam" id="PF08448">
    <property type="entry name" value="PAS_4"/>
    <property type="match status" value="1"/>
</dbReference>
<dbReference type="EC" id="2.7.13.3" evidence="2"/>
<gene>
    <name evidence="8" type="ORF">ANME2D_02511</name>
</gene>
<evidence type="ECO:0000256" key="4">
    <source>
        <dbReference type="ARBA" id="ARBA00022679"/>
    </source>
</evidence>
<keyword evidence="5" id="KW-0418">Kinase</keyword>
<dbReference type="PROSITE" id="PS50113">
    <property type="entry name" value="PAC"/>
    <property type="match status" value="1"/>
</dbReference>
<dbReference type="InterPro" id="IPR036097">
    <property type="entry name" value="HisK_dim/P_sf"/>
</dbReference>
<dbReference type="SMART" id="SM00387">
    <property type="entry name" value="HATPase_c"/>
    <property type="match status" value="1"/>
</dbReference>
<name>A0A062V1R1_9EURY</name>
<dbReference type="InterPro" id="IPR052162">
    <property type="entry name" value="Sensor_kinase/Photoreceptor"/>
</dbReference>
<keyword evidence="4" id="KW-0808">Transferase</keyword>
<dbReference type="InterPro" id="IPR000700">
    <property type="entry name" value="PAS-assoc_C"/>
</dbReference>
<keyword evidence="3" id="KW-0597">Phosphoprotein</keyword>
<dbReference type="InterPro" id="IPR004358">
    <property type="entry name" value="Sig_transdc_His_kin-like_C"/>
</dbReference>
<feature type="domain" description="Histidine kinase" evidence="6">
    <location>
        <begin position="168"/>
        <end position="382"/>
    </location>
</feature>